<dbReference type="Gene3D" id="3.40.30.10">
    <property type="entry name" value="Glutaredoxin"/>
    <property type="match status" value="1"/>
</dbReference>
<evidence type="ECO:0000313" key="8">
    <source>
        <dbReference type="Proteomes" id="UP001470230"/>
    </source>
</evidence>
<dbReference type="PANTHER" id="PTHR10681:SF171">
    <property type="entry name" value="PEROXIREDOXIN 4"/>
    <property type="match status" value="1"/>
</dbReference>
<name>A0ABR2H5K9_9EUKA</name>
<dbReference type="InterPro" id="IPR050217">
    <property type="entry name" value="Peroxiredoxin"/>
</dbReference>
<dbReference type="InterPro" id="IPR024706">
    <property type="entry name" value="Peroxiredoxin_AhpC-typ"/>
</dbReference>
<keyword evidence="3" id="KW-0560">Oxidoreductase</keyword>
<feature type="domain" description="Thioredoxin" evidence="5">
    <location>
        <begin position="11"/>
        <end position="169"/>
    </location>
</feature>
<protein>
    <submittedName>
        <fullName evidence="7">Peroxiredoxin</fullName>
    </submittedName>
</protein>
<dbReference type="InterPro" id="IPR000866">
    <property type="entry name" value="AhpC/TSA"/>
</dbReference>
<dbReference type="CDD" id="cd03015">
    <property type="entry name" value="PRX_Typ2cys"/>
    <property type="match status" value="1"/>
</dbReference>
<reference evidence="7 8" key="1">
    <citation type="submission" date="2024-04" db="EMBL/GenBank/DDBJ databases">
        <title>Tritrichomonas musculus Genome.</title>
        <authorList>
            <person name="Alves-Ferreira E."/>
            <person name="Grigg M."/>
            <person name="Lorenzi H."/>
            <person name="Galac M."/>
        </authorList>
    </citation>
    <scope>NUCLEOTIDE SEQUENCE [LARGE SCALE GENOMIC DNA]</scope>
    <source>
        <strain evidence="7 8">EAF2021</strain>
    </source>
</reference>
<keyword evidence="1" id="KW-0575">Peroxidase</keyword>
<gene>
    <name evidence="7" type="ORF">M9Y10_027684</name>
    <name evidence="6" type="ORF">M9Y10_031258</name>
</gene>
<organism evidence="7 8">
    <name type="scientific">Tritrichomonas musculus</name>
    <dbReference type="NCBI Taxonomy" id="1915356"/>
    <lineage>
        <taxon>Eukaryota</taxon>
        <taxon>Metamonada</taxon>
        <taxon>Parabasalia</taxon>
        <taxon>Tritrichomonadida</taxon>
        <taxon>Tritrichomonadidae</taxon>
        <taxon>Tritrichomonas</taxon>
    </lineage>
</organism>
<dbReference type="SUPFAM" id="SSF52833">
    <property type="entry name" value="Thioredoxin-like"/>
    <property type="match status" value="1"/>
</dbReference>
<dbReference type="PIRSF" id="PIRSF000239">
    <property type="entry name" value="AHPC"/>
    <property type="match status" value="1"/>
</dbReference>
<evidence type="ECO:0000256" key="1">
    <source>
        <dbReference type="ARBA" id="ARBA00022559"/>
    </source>
</evidence>
<keyword evidence="2" id="KW-0049">Antioxidant</keyword>
<evidence type="ECO:0000256" key="2">
    <source>
        <dbReference type="ARBA" id="ARBA00022862"/>
    </source>
</evidence>
<accession>A0ABR2H5K9</accession>
<keyword evidence="8" id="KW-1185">Reference proteome</keyword>
<evidence type="ECO:0000256" key="3">
    <source>
        <dbReference type="ARBA" id="ARBA00023002"/>
    </source>
</evidence>
<proteinExistence type="predicted"/>
<dbReference type="PANTHER" id="PTHR10681">
    <property type="entry name" value="THIOREDOXIN PEROXIDASE"/>
    <property type="match status" value="1"/>
</dbReference>
<dbReference type="EMBL" id="JAPFFF010000043">
    <property type="protein sequence ID" value="KAK8840857.1"/>
    <property type="molecule type" value="Genomic_DNA"/>
</dbReference>
<keyword evidence="4" id="KW-0676">Redox-active center</keyword>
<dbReference type="EMBL" id="JAPFFF010000420">
    <property type="protein sequence ID" value="KAK8834378.1"/>
    <property type="molecule type" value="Genomic_DNA"/>
</dbReference>
<evidence type="ECO:0000256" key="4">
    <source>
        <dbReference type="ARBA" id="ARBA00023284"/>
    </source>
</evidence>
<dbReference type="Pfam" id="PF00578">
    <property type="entry name" value="AhpC-TSA"/>
    <property type="match status" value="1"/>
</dbReference>
<dbReference type="InterPro" id="IPR036249">
    <property type="entry name" value="Thioredoxin-like_sf"/>
</dbReference>
<evidence type="ECO:0000259" key="5">
    <source>
        <dbReference type="PROSITE" id="PS51352"/>
    </source>
</evidence>
<dbReference type="PROSITE" id="PS51352">
    <property type="entry name" value="THIOREDOXIN_2"/>
    <property type="match status" value="1"/>
</dbReference>
<evidence type="ECO:0000313" key="6">
    <source>
        <dbReference type="EMBL" id="KAK8834378.1"/>
    </source>
</evidence>
<dbReference type="InterPro" id="IPR013766">
    <property type="entry name" value="Thioredoxin_domain"/>
</dbReference>
<evidence type="ECO:0000313" key="7">
    <source>
        <dbReference type="EMBL" id="KAK8840857.1"/>
    </source>
</evidence>
<dbReference type="Proteomes" id="UP001470230">
    <property type="component" value="Unassembled WGS sequence"/>
</dbReference>
<comment type="caution">
    <text evidence="7">The sequence shown here is derived from an EMBL/GenBank/DDBJ whole genome shotgun (WGS) entry which is preliminary data.</text>
</comment>
<sequence>MCDNKAQCCVAKIGKAAPDFKGSAVLPSLEFGDIELAQFKGKWLVLFSYPLDFTFVCPTEIIQFSEEYDQFKKINCEVVGISVDSVYSHLAWMGVSRKEGGIGNIKYPIIGDLGAKISKKYGFYMPDAGHDLRGTVIIDPDGIVRHISMNHPDVGRNIDEVLRLVKGYQ</sequence>